<proteinExistence type="predicted"/>
<reference evidence="1 2" key="1">
    <citation type="journal article" date="2012" name="Genome Biol.">
        <title>Sequencing three crocodilian genomes to illuminate the evolution of archosaurs and amniotes.</title>
        <authorList>
            <person name="St John J.A."/>
            <person name="Braun E.L."/>
            <person name="Isberg S.R."/>
            <person name="Miles L.G."/>
            <person name="Chong A.Y."/>
            <person name="Gongora J."/>
            <person name="Dalzell P."/>
            <person name="Moran C."/>
            <person name="Bed'hom B."/>
            <person name="Abzhanov A."/>
            <person name="Burgess S.C."/>
            <person name="Cooksey A.M."/>
            <person name="Castoe T.A."/>
            <person name="Crawford N.G."/>
            <person name="Densmore L.D."/>
            <person name="Drew J.C."/>
            <person name="Edwards S.V."/>
            <person name="Faircloth B.C."/>
            <person name="Fujita M.K."/>
            <person name="Greenwold M.J."/>
            <person name="Hoffmann F.G."/>
            <person name="Howard J.M."/>
            <person name="Iguchi T."/>
            <person name="Janes D.E."/>
            <person name="Khan S.Y."/>
            <person name="Kohno S."/>
            <person name="de Koning A.J."/>
            <person name="Lance S.L."/>
            <person name="McCarthy F.M."/>
            <person name="McCormack J.E."/>
            <person name="Merchant M.E."/>
            <person name="Peterson D.G."/>
            <person name="Pollock D.D."/>
            <person name="Pourmand N."/>
            <person name="Raney B.J."/>
            <person name="Roessler K.A."/>
            <person name="Sanford J.R."/>
            <person name="Sawyer R.H."/>
            <person name="Schmidt C.J."/>
            <person name="Triplett E.W."/>
            <person name="Tuberville T.D."/>
            <person name="Venegas-Anaya M."/>
            <person name="Howard J.T."/>
            <person name="Jarvis E.D."/>
            <person name="Guillette L.J.Jr."/>
            <person name="Glenn T.C."/>
            <person name="Green R.E."/>
            <person name="Ray D.A."/>
        </authorList>
    </citation>
    <scope>NUCLEOTIDE SEQUENCE [LARGE SCALE GENOMIC DNA]</scope>
    <source>
        <strain evidence="1">KSC_2009_1</strain>
    </source>
</reference>
<sequence>MLWLLSRLRAADCHDCSPRRPPRSKPLAQFTQAVSTCCHFALSIAFPPAAWHIELRKDFQRSTPTTKTPTSFPADSHWYKVGSATWKKYPEIWTQTPLVNTRHHHSREAPLTFLLQTGFLL</sequence>
<comment type="caution">
    <text evidence="1">The sequence shown here is derived from an EMBL/GenBank/DDBJ whole genome shotgun (WGS) entry which is preliminary data.</text>
</comment>
<gene>
    <name evidence="1" type="ORF">Y1Q_0022699</name>
</gene>
<organism evidence="1 2">
    <name type="scientific">Alligator mississippiensis</name>
    <name type="common">American alligator</name>
    <dbReference type="NCBI Taxonomy" id="8496"/>
    <lineage>
        <taxon>Eukaryota</taxon>
        <taxon>Metazoa</taxon>
        <taxon>Chordata</taxon>
        <taxon>Craniata</taxon>
        <taxon>Vertebrata</taxon>
        <taxon>Euteleostomi</taxon>
        <taxon>Archelosauria</taxon>
        <taxon>Archosauria</taxon>
        <taxon>Crocodylia</taxon>
        <taxon>Alligatoridae</taxon>
        <taxon>Alligatorinae</taxon>
        <taxon>Alligator</taxon>
    </lineage>
</organism>
<dbReference type="Proteomes" id="UP000050525">
    <property type="component" value="Unassembled WGS sequence"/>
</dbReference>
<dbReference type="EMBL" id="AKHW03004688">
    <property type="protein sequence ID" value="KYO29457.1"/>
    <property type="molecule type" value="Genomic_DNA"/>
</dbReference>
<keyword evidence="2" id="KW-1185">Reference proteome</keyword>
<protein>
    <submittedName>
        <fullName evidence="1">Uncharacterized protein</fullName>
    </submittedName>
</protein>
<evidence type="ECO:0000313" key="2">
    <source>
        <dbReference type="Proteomes" id="UP000050525"/>
    </source>
</evidence>
<accession>A0A151MY55</accession>
<dbReference type="AlphaFoldDB" id="A0A151MY55"/>
<evidence type="ECO:0000313" key="1">
    <source>
        <dbReference type="EMBL" id="KYO29457.1"/>
    </source>
</evidence>
<name>A0A151MY55_ALLMI</name>